<sequence>MGPALLSLAGVVLGAGGSLFGQYLVSRASTRQLEIQESAAHRAELKNVILKFLGIASQVEKAALTLPHAGVSVADPVID</sequence>
<proteinExistence type="predicted"/>
<accession>A0ABN3R0B5</accession>
<gene>
    <name evidence="1" type="ORF">GCM10010307_39900</name>
</gene>
<comment type="caution">
    <text evidence="1">The sequence shown here is derived from an EMBL/GenBank/DDBJ whole genome shotgun (WGS) entry which is preliminary data.</text>
</comment>
<reference evidence="1 2" key="1">
    <citation type="journal article" date="2019" name="Int. J. Syst. Evol. Microbiol.">
        <title>The Global Catalogue of Microorganisms (GCM) 10K type strain sequencing project: providing services to taxonomists for standard genome sequencing and annotation.</title>
        <authorList>
            <consortium name="The Broad Institute Genomics Platform"/>
            <consortium name="The Broad Institute Genome Sequencing Center for Infectious Disease"/>
            <person name="Wu L."/>
            <person name="Ma J."/>
        </authorList>
    </citation>
    <scope>NUCLEOTIDE SEQUENCE [LARGE SCALE GENOMIC DNA]</scope>
    <source>
        <strain evidence="1 2">JCM 4524</strain>
    </source>
</reference>
<dbReference type="Proteomes" id="UP001500151">
    <property type="component" value="Unassembled WGS sequence"/>
</dbReference>
<evidence type="ECO:0000313" key="2">
    <source>
        <dbReference type="Proteomes" id="UP001500151"/>
    </source>
</evidence>
<evidence type="ECO:0000313" key="1">
    <source>
        <dbReference type="EMBL" id="GAA2640046.1"/>
    </source>
</evidence>
<keyword evidence="2" id="KW-1185">Reference proteome</keyword>
<name>A0ABN3R0B5_9ACTN</name>
<protein>
    <submittedName>
        <fullName evidence="1">Uncharacterized protein</fullName>
    </submittedName>
</protein>
<dbReference type="EMBL" id="BAAASJ010000039">
    <property type="protein sequence ID" value="GAA2640046.1"/>
    <property type="molecule type" value="Genomic_DNA"/>
</dbReference>
<organism evidence="1 2">
    <name type="scientific">Streptomyces vastus</name>
    <dbReference type="NCBI Taxonomy" id="285451"/>
    <lineage>
        <taxon>Bacteria</taxon>
        <taxon>Bacillati</taxon>
        <taxon>Actinomycetota</taxon>
        <taxon>Actinomycetes</taxon>
        <taxon>Kitasatosporales</taxon>
        <taxon>Streptomycetaceae</taxon>
        <taxon>Streptomyces</taxon>
    </lineage>
</organism>